<accession>A0A0C2FCD4</accession>
<proteinExistence type="inferred from homology"/>
<reference evidence="5 6" key="1">
    <citation type="journal article" date="2014" name="BMC Genomics">
        <title>Comparative genomics of the major fungal agents of human and animal Sporotrichosis: Sporothrix schenckii and Sporothrix brasiliensis.</title>
        <authorList>
            <person name="Teixeira M.M."/>
            <person name="de Almeida L.G."/>
            <person name="Kubitschek-Barreira P."/>
            <person name="Alves F.L."/>
            <person name="Kioshima E.S."/>
            <person name="Abadio A.K."/>
            <person name="Fernandes L."/>
            <person name="Derengowski L.S."/>
            <person name="Ferreira K.S."/>
            <person name="Souza R.C."/>
            <person name="Ruiz J.C."/>
            <person name="de Andrade N.C."/>
            <person name="Paes H.C."/>
            <person name="Nicola A.M."/>
            <person name="Albuquerque P."/>
            <person name="Gerber A.L."/>
            <person name="Martins V.P."/>
            <person name="Peconick L.D."/>
            <person name="Neto A.V."/>
            <person name="Chaucanez C.B."/>
            <person name="Silva P.A."/>
            <person name="Cunha O.L."/>
            <person name="de Oliveira F.F."/>
            <person name="dos Santos T.C."/>
            <person name="Barros A.L."/>
            <person name="Soares M.A."/>
            <person name="de Oliveira L.M."/>
            <person name="Marini M.M."/>
            <person name="Villalobos-Duno H."/>
            <person name="Cunha M.M."/>
            <person name="de Hoog S."/>
            <person name="da Silveira J.F."/>
            <person name="Henrissat B."/>
            <person name="Nino-Vega G.A."/>
            <person name="Cisalpino P.S."/>
            <person name="Mora-Montes H.M."/>
            <person name="Almeida S.R."/>
            <person name="Stajich J.E."/>
            <person name="Lopes-Bezerra L.M."/>
            <person name="Vasconcelos A.T."/>
            <person name="Felipe M.S."/>
        </authorList>
    </citation>
    <scope>NUCLEOTIDE SEQUENCE [LARGE SCALE GENOMIC DNA]</scope>
    <source>
        <strain evidence="5 6">5110</strain>
    </source>
</reference>
<dbReference type="RefSeq" id="XP_040616793.1">
    <property type="nucleotide sequence ID" value="XM_040765790.1"/>
</dbReference>
<dbReference type="InterPro" id="IPR032466">
    <property type="entry name" value="Metal_Hydrolase"/>
</dbReference>
<protein>
    <submittedName>
        <fullName evidence="5">2,3-dihydroxybenzoate decarboxylase</fullName>
    </submittedName>
</protein>
<evidence type="ECO:0000256" key="2">
    <source>
        <dbReference type="ARBA" id="ARBA00023239"/>
    </source>
</evidence>
<keyword evidence="2 3" id="KW-0456">Lyase</keyword>
<dbReference type="InterPro" id="IPR032465">
    <property type="entry name" value="ACMSD"/>
</dbReference>
<name>A0A0C2FCD4_9PEZI</name>
<dbReference type="GO" id="GO:0016831">
    <property type="term" value="F:carboxy-lyase activity"/>
    <property type="evidence" value="ECO:0007669"/>
    <property type="project" value="UniProtKB-KW"/>
</dbReference>
<gene>
    <name evidence="5" type="ORF">SPBR_07536</name>
</gene>
<dbReference type="AlphaFoldDB" id="A0A0C2FCD4"/>
<keyword evidence="1 3" id="KW-0210">Decarboxylase</keyword>
<dbReference type="GO" id="GO:0019748">
    <property type="term" value="P:secondary metabolic process"/>
    <property type="evidence" value="ECO:0007669"/>
    <property type="project" value="TreeGrafter"/>
</dbReference>
<dbReference type="GO" id="GO:0005829">
    <property type="term" value="C:cytosol"/>
    <property type="evidence" value="ECO:0007669"/>
    <property type="project" value="TreeGrafter"/>
</dbReference>
<comment type="caution">
    <text evidence="5">The sequence shown here is derived from an EMBL/GenBank/DDBJ whole genome shotgun (WGS) entry which is preliminary data.</text>
</comment>
<dbReference type="PANTHER" id="PTHR21240:SF31">
    <property type="entry name" value="AMIDOHYDROLASE FAMILY PROTEIN (AFU_ORTHOLOGUE AFUA_7G05840)"/>
    <property type="match status" value="1"/>
</dbReference>
<evidence type="ECO:0000313" key="6">
    <source>
        <dbReference type="Proteomes" id="UP000031575"/>
    </source>
</evidence>
<feature type="domain" description="Amidohydrolase-related" evidence="4">
    <location>
        <begin position="53"/>
        <end position="351"/>
    </location>
</feature>
<dbReference type="Gene3D" id="3.20.20.140">
    <property type="entry name" value="Metal-dependent hydrolases"/>
    <property type="match status" value="1"/>
</dbReference>
<dbReference type="Pfam" id="PF04909">
    <property type="entry name" value="Amidohydro_2"/>
    <property type="match status" value="1"/>
</dbReference>
<dbReference type="EMBL" id="AWTV01000009">
    <property type="protein sequence ID" value="KIH88783.1"/>
    <property type="molecule type" value="Genomic_DNA"/>
</dbReference>
<dbReference type="OrthoDB" id="1879366at2759"/>
<dbReference type="GeneID" id="63680711"/>
<dbReference type="HOGENOM" id="CLU_039329_5_2_1"/>
<evidence type="ECO:0000256" key="3">
    <source>
        <dbReference type="RuleBase" id="RU366045"/>
    </source>
</evidence>
<dbReference type="VEuPathDB" id="FungiDB:SPBR_07536"/>
<dbReference type="InterPro" id="IPR006680">
    <property type="entry name" value="Amidohydro-rel"/>
</dbReference>
<comment type="similarity">
    <text evidence="3">Belongs to the metallo-dependent hydrolases superfamily.</text>
</comment>
<keyword evidence="6" id="KW-1185">Reference proteome</keyword>
<evidence type="ECO:0000313" key="5">
    <source>
        <dbReference type="EMBL" id="KIH88783.1"/>
    </source>
</evidence>
<dbReference type="Proteomes" id="UP000031575">
    <property type="component" value="Unassembled WGS sequence"/>
</dbReference>
<dbReference type="GO" id="GO:0016787">
    <property type="term" value="F:hydrolase activity"/>
    <property type="evidence" value="ECO:0007669"/>
    <property type="project" value="InterPro"/>
</dbReference>
<sequence length="355" mass="38915">MRGTVAIEEAVLDPTGIARNARDATLFAPAYGRGTGTDVASVKHPLTAALLDIHEARLAHMDAEGVEYMLLSLTSPGPQGVVDPVEAQKLAVEANDWLAAEARKAPTRFGALASLSMHSPADAAAELTRAVRELGAFGAILNDFQSVAASSESDLDSNLDGRRYYDEPAYDVFWAAVQDLDVPVYLHPRYATGRDLAAPHGKYAGRTHLLGACVQFHLDLSFHLYALCSSGVFDRFPRVQVVAGHLGEGIPFNLVRADHWYNKPVKKQSRPSKEDYRYYFTHNVSITTSGNFSTQGLKFCVGELGVDRCLYAIDYPYDSVKVAQDWWKSVDLPDADKEAIGRTNAIKLFKLPLEL</sequence>
<dbReference type="SUPFAM" id="SSF51556">
    <property type="entry name" value="Metallo-dependent hydrolases"/>
    <property type="match status" value="1"/>
</dbReference>
<evidence type="ECO:0000256" key="1">
    <source>
        <dbReference type="ARBA" id="ARBA00022793"/>
    </source>
</evidence>
<dbReference type="PANTHER" id="PTHR21240">
    <property type="entry name" value="2-AMINO-3-CARBOXYLMUCONATE-6-SEMIALDEHYDE DECARBOXYLASE"/>
    <property type="match status" value="1"/>
</dbReference>
<evidence type="ECO:0000259" key="4">
    <source>
        <dbReference type="Pfam" id="PF04909"/>
    </source>
</evidence>
<organism evidence="5 6">
    <name type="scientific">Sporothrix brasiliensis 5110</name>
    <dbReference type="NCBI Taxonomy" id="1398154"/>
    <lineage>
        <taxon>Eukaryota</taxon>
        <taxon>Fungi</taxon>
        <taxon>Dikarya</taxon>
        <taxon>Ascomycota</taxon>
        <taxon>Pezizomycotina</taxon>
        <taxon>Sordariomycetes</taxon>
        <taxon>Sordariomycetidae</taxon>
        <taxon>Ophiostomatales</taxon>
        <taxon>Ophiostomataceae</taxon>
        <taxon>Sporothrix</taxon>
    </lineage>
</organism>